<keyword evidence="2" id="KW-1185">Reference proteome</keyword>
<evidence type="ECO:0000313" key="2">
    <source>
        <dbReference type="Proteomes" id="UP000438448"/>
    </source>
</evidence>
<dbReference type="EMBL" id="WEGK01000020">
    <property type="protein sequence ID" value="MQY23480.1"/>
    <property type="molecule type" value="Genomic_DNA"/>
</dbReference>
<accession>A0A7K0DCH5</accession>
<evidence type="ECO:0000313" key="1">
    <source>
        <dbReference type="EMBL" id="MQY23480.1"/>
    </source>
</evidence>
<dbReference type="Proteomes" id="UP000438448">
    <property type="component" value="Unassembled WGS sequence"/>
</dbReference>
<gene>
    <name evidence="1" type="ORF">NRB20_66100</name>
</gene>
<name>A0A7K0DCH5_9NOCA</name>
<protein>
    <submittedName>
        <fullName evidence="1">Uncharacterized protein</fullName>
    </submittedName>
</protein>
<organism evidence="1 2">
    <name type="scientific">Nocardia macrotermitis</name>
    <dbReference type="NCBI Taxonomy" id="2585198"/>
    <lineage>
        <taxon>Bacteria</taxon>
        <taxon>Bacillati</taxon>
        <taxon>Actinomycetota</taxon>
        <taxon>Actinomycetes</taxon>
        <taxon>Mycobacteriales</taxon>
        <taxon>Nocardiaceae</taxon>
        <taxon>Nocardia</taxon>
    </lineage>
</organism>
<comment type="caution">
    <text evidence="1">The sequence shown here is derived from an EMBL/GenBank/DDBJ whole genome shotgun (WGS) entry which is preliminary data.</text>
</comment>
<reference evidence="1 2" key="1">
    <citation type="submission" date="2019-10" db="EMBL/GenBank/DDBJ databases">
        <title>Nocardia macrotermitis sp. nov. and Nocardia aurantia sp. nov., isolated from the gut of fungus growing-termite Macrotermes natalensis.</title>
        <authorList>
            <person name="Benndorf R."/>
            <person name="Schwitalla J."/>
            <person name="Martin K."/>
            <person name="De Beer W."/>
            <person name="Kaster A.-K."/>
            <person name="Vollmers J."/>
            <person name="Poulsen M."/>
            <person name="Beemelmanns C."/>
        </authorList>
    </citation>
    <scope>NUCLEOTIDE SEQUENCE [LARGE SCALE GENOMIC DNA]</scope>
    <source>
        <strain evidence="1 2">RB20</strain>
    </source>
</reference>
<proteinExistence type="predicted"/>
<sequence length="31" mass="3106">MDLGTAFNVFLSLFGIHIGTGGDLHLGTGSG</sequence>
<dbReference type="AlphaFoldDB" id="A0A7K0DCH5"/>